<dbReference type="AlphaFoldDB" id="A0ABD5NHR6"/>
<sequence length="62" mass="6042">MNDTTKIGVAGVLLVVSSALLFFSGLDPTATTTLLGIAGVATTGLAVGSLLMGSTGTDGRMV</sequence>
<gene>
    <name evidence="2" type="ORF">ACFOKC_12470</name>
</gene>
<feature type="transmembrane region" description="Helical" evidence="1">
    <location>
        <begin position="32"/>
        <end position="52"/>
    </location>
</feature>
<name>A0ABD5NHR6_9EURY</name>
<dbReference type="Proteomes" id="UP001595660">
    <property type="component" value="Unassembled WGS sequence"/>
</dbReference>
<comment type="caution">
    <text evidence="2">The sequence shown here is derived from an EMBL/GenBank/DDBJ whole genome shotgun (WGS) entry which is preliminary data.</text>
</comment>
<dbReference type="GeneID" id="69118453"/>
<evidence type="ECO:0000256" key="1">
    <source>
        <dbReference type="SAM" id="Phobius"/>
    </source>
</evidence>
<keyword evidence="3" id="KW-1185">Reference proteome</keyword>
<evidence type="ECO:0000313" key="2">
    <source>
        <dbReference type="EMBL" id="MFC3478537.1"/>
    </source>
</evidence>
<protein>
    <submittedName>
        <fullName evidence="2">Uncharacterized protein</fullName>
    </submittedName>
</protein>
<keyword evidence="1" id="KW-0812">Transmembrane</keyword>
<accession>A0ABD5NHR6</accession>
<dbReference type="EMBL" id="JBHRWN010000002">
    <property type="protein sequence ID" value="MFC3478537.1"/>
    <property type="molecule type" value="Genomic_DNA"/>
</dbReference>
<keyword evidence="1" id="KW-0472">Membrane</keyword>
<feature type="transmembrane region" description="Helical" evidence="1">
    <location>
        <begin position="7"/>
        <end position="26"/>
    </location>
</feature>
<organism evidence="2 3">
    <name type="scientific">Halobacterium litoreum</name>
    <dbReference type="NCBI Taxonomy" id="2039234"/>
    <lineage>
        <taxon>Archaea</taxon>
        <taxon>Methanobacteriati</taxon>
        <taxon>Methanobacteriota</taxon>
        <taxon>Stenosarchaea group</taxon>
        <taxon>Halobacteria</taxon>
        <taxon>Halobacteriales</taxon>
        <taxon>Halobacteriaceae</taxon>
        <taxon>Halobacterium</taxon>
    </lineage>
</organism>
<evidence type="ECO:0000313" key="3">
    <source>
        <dbReference type="Proteomes" id="UP001595660"/>
    </source>
</evidence>
<reference evidence="2 3" key="1">
    <citation type="journal article" date="2019" name="Int. J. Syst. Evol. Microbiol.">
        <title>The Global Catalogue of Microorganisms (GCM) 10K type strain sequencing project: providing services to taxonomists for standard genome sequencing and annotation.</title>
        <authorList>
            <consortium name="The Broad Institute Genomics Platform"/>
            <consortium name="The Broad Institute Genome Sequencing Center for Infectious Disease"/>
            <person name="Wu L."/>
            <person name="Ma J."/>
        </authorList>
    </citation>
    <scope>NUCLEOTIDE SEQUENCE [LARGE SCALE GENOMIC DNA]</scope>
    <source>
        <strain evidence="2 3">CGMCC 1.12562</strain>
    </source>
</reference>
<dbReference type="RefSeq" id="WP_232570207.1">
    <property type="nucleotide sequence ID" value="NZ_CP089466.1"/>
</dbReference>
<keyword evidence="1" id="KW-1133">Transmembrane helix</keyword>
<proteinExistence type="predicted"/>